<dbReference type="STRING" id="154538.A0A1M2VDF1"/>
<comment type="caution">
    <text evidence="8">The sequence shown here is derived from an EMBL/GenBank/DDBJ whole genome shotgun (WGS) entry which is preliminary data.</text>
</comment>
<dbReference type="Proteomes" id="UP000184267">
    <property type="component" value="Unassembled WGS sequence"/>
</dbReference>
<feature type="domain" description="PpiC" evidence="7">
    <location>
        <begin position="129"/>
        <end position="260"/>
    </location>
</feature>
<protein>
    <recommendedName>
        <fullName evidence="5">Peptidyl-prolyl cis-trans isomerase</fullName>
        <ecNumber evidence="5">5.2.1.8</ecNumber>
    </recommendedName>
</protein>
<evidence type="ECO:0000256" key="4">
    <source>
        <dbReference type="PROSITE-ProRule" id="PRU00278"/>
    </source>
</evidence>
<dbReference type="GO" id="GO:0060255">
    <property type="term" value="P:regulation of macromolecule metabolic process"/>
    <property type="evidence" value="ECO:0007669"/>
    <property type="project" value="UniProtKB-ARBA"/>
</dbReference>
<dbReference type="Gene3D" id="2.20.70.10">
    <property type="match status" value="1"/>
</dbReference>
<dbReference type="PANTHER" id="PTHR10657:SF4">
    <property type="entry name" value="PEPTIDYL-PROLYL CIS-TRANS ISOMERASE-RELATED"/>
    <property type="match status" value="1"/>
</dbReference>
<dbReference type="SMART" id="SM00456">
    <property type="entry name" value="WW"/>
    <property type="match status" value="1"/>
</dbReference>
<dbReference type="InterPro" id="IPR001202">
    <property type="entry name" value="WW_dom"/>
</dbReference>
<dbReference type="PROSITE" id="PS01096">
    <property type="entry name" value="PPIC_PPIASE_1"/>
    <property type="match status" value="1"/>
</dbReference>
<dbReference type="InterPro" id="IPR051370">
    <property type="entry name" value="PPIase_Pin1"/>
</dbReference>
<organism evidence="8 9">
    <name type="scientific">Trametes pubescens</name>
    <name type="common">White-rot fungus</name>
    <dbReference type="NCBI Taxonomy" id="154538"/>
    <lineage>
        <taxon>Eukaryota</taxon>
        <taxon>Fungi</taxon>
        <taxon>Dikarya</taxon>
        <taxon>Basidiomycota</taxon>
        <taxon>Agaricomycotina</taxon>
        <taxon>Agaricomycetes</taxon>
        <taxon>Polyporales</taxon>
        <taxon>Polyporaceae</taxon>
        <taxon>Trametes</taxon>
    </lineage>
</organism>
<reference evidence="8 9" key="1">
    <citation type="submission" date="2016-10" db="EMBL/GenBank/DDBJ databases">
        <title>Genome sequence of the basidiomycete white-rot fungus Trametes pubescens.</title>
        <authorList>
            <person name="Makela M.R."/>
            <person name="Granchi Z."/>
            <person name="Peng M."/>
            <person name="De Vries R.P."/>
            <person name="Grigoriev I."/>
            <person name="Riley R."/>
            <person name="Hilden K."/>
        </authorList>
    </citation>
    <scope>NUCLEOTIDE SEQUENCE [LARGE SCALE GENOMIC DNA]</scope>
    <source>
        <strain evidence="8 9">FBCC735</strain>
    </source>
</reference>
<dbReference type="InterPro" id="IPR046357">
    <property type="entry name" value="PPIase_dom_sf"/>
</dbReference>
<dbReference type="InterPro" id="IPR000297">
    <property type="entry name" value="PPIase_PpiC"/>
</dbReference>
<keyword evidence="9" id="KW-1185">Reference proteome</keyword>
<keyword evidence="3 4" id="KW-0413">Isomerase</keyword>
<dbReference type="Gene3D" id="3.10.50.40">
    <property type="match status" value="1"/>
</dbReference>
<dbReference type="GO" id="GO:0080090">
    <property type="term" value="P:regulation of primary metabolic process"/>
    <property type="evidence" value="ECO:0007669"/>
    <property type="project" value="UniProtKB-ARBA"/>
</dbReference>
<dbReference type="PROSITE" id="PS50020">
    <property type="entry name" value="WW_DOMAIN_2"/>
    <property type="match status" value="1"/>
</dbReference>
<dbReference type="InterPro" id="IPR036020">
    <property type="entry name" value="WW_dom_sf"/>
</dbReference>
<dbReference type="PANTHER" id="PTHR10657">
    <property type="entry name" value="PEPTIDYL-PROLYL CIS-TRANS ISOMERASE"/>
    <property type="match status" value="1"/>
</dbReference>
<dbReference type="CDD" id="cd00201">
    <property type="entry name" value="WW"/>
    <property type="match status" value="1"/>
</dbReference>
<dbReference type="GO" id="GO:0005829">
    <property type="term" value="C:cytosol"/>
    <property type="evidence" value="ECO:0007669"/>
    <property type="project" value="TreeGrafter"/>
</dbReference>
<evidence type="ECO:0000259" key="7">
    <source>
        <dbReference type="PROSITE" id="PS50198"/>
    </source>
</evidence>
<evidence type="ECO:0000313" key="8">
    <source>
        <dbReference type="EMBL" id="OJT05620.1"/>
    </source>
</evidence>
<dbReference type="SUPFAM" id="SSF54534">
    <property type="entry name" value="FKBP-like"/>
    <property type="match status" value="1"/>
</dbReference>
<dbReference type="EMBL" id="MNAD01001415">
    <property type="protein sequence ID" value="OJT05620.1"/>
    <property type="molecule type" value="Genomic_DNA"/>
</dbReference>
<dbReference type="Pfam" id="PF00639">
    <property type="entry name" value="Rotamase"/>
    <property type="match status" value="1"/>
</dbReference>
<dbReference type="SUPFAM" id="SSF51045">
    <property type="entry name" value="WW domain"/>
    <property type="match status" value="1"/>
</dbReference>
<dbReference type="OMA" id="DEVQCLH"/>
<sequence>MPVMTCAAWAPRSTSKSDRTSTVPFVLHVLAHTQPVVLPRLYHSTSNSYHGELAGLLKVVEPPLTAHRLQTNWEVRLSSSRGVPYFYNTDTRESMWEAPPDLTQTQIAALPGSKEYLPGAHGDAGGVRPAQVRASHLLVKHSGSRRPSSWKEPNITRSKEEAIEILKGYEAHINSSPEKFAELASKHSDCSSHSHGGDLGFFKPVRHPFSQFFIRLIKRWYGMQGQMQKPFEDATYALKVGEISDIVSTESGVHLILRTA</sequence>
<dbReference type="InterPro" id="IPR023058">
    <property type="entry name" value="PPIase_PpiC_CS"/>
</dbReference>
<dbReference type="AlphaFoldDB" id="A0A1M2VDF1"/>
<dbReference type="Pfam" id="PF00397">
    <property type="entry name" value="WW"/>
    <property type="match status" value="1"/>
</dbReference>
<accession>A0A1M2VDF1</accession>
<dbReference type="EC" id="5.2.1.8" evidence="5"/>
<proteinExistence type="predicted"/>
<feature type="domain" description="WW" evidence="6">
    <location>
        <begin position="67"/>
        <end position="101"/>
    </location>
</feature>
<comment type="catalytic activity">
    <reaction evidence="1 5">
        <text>[protein]-peptidylproline (omega=180) = [protein]-peptidylproline (omega=0)</text>
        <dbReference type="Rhea" id="RHEA:16237"/>
        <dbReference type="Rhea" id="RHEA-COMP:10747"/>
        <dbReference type="Rhea" id="RHEA-COMP:10748"/>
        <dbReference type="ChEBI" id="CHEBI:83833"/>
        <dbReference type="ChEBI" id="CHEBI:83834"/>
        <dbReference type="EC" id="5.2.1.8"/>
    </reaction>
</comment>
<evidence type="ECO:0000256" key="2">
    <source>
        <dbReference type="ARBA" id="ARBA00023110"/>
    </source>
</evidence>
<dbReference type="GO" id="GO:0005634">
    <property type="term" value="C:nucleus"/>
    <property type="evidence" value="ECO:0007669"/>
    <property type="project" value="TreeGrafter"/>
</dbReference>
<evidence type="ECO:0000256" key="1">
    <source>
        <dbReference type="ARBA" id="ARBA00000971"/>
    </source>
</evidence>
<evidence type="ECO:0000256" key="3">
    <source>
        <dbReference type="ARBA" id="ARBA00023235"/>
    </source>
</evidence>
<dbReference type="GO" id="GO:0003755">
    <property type="term" value="F:peptidyl-prolyl cis-trans isomerase activity"/>
    <property type="evidence" value="ECO:0007669"/>
    <property type="project" value="UniProtKB-UniRule"/>
</dbReference>
<gene>
    <name evidence="8" type="ORF">TRAPUB_3543</name>
</gene>
<dbReference type="OrthoDB" id="2530521at2759"/>
<evidence type="ECO:0000313" key="9">
    <source>
        <dbReference type="Proteomes" id="UP000184267"/>
    </source>
</evidence>
<name>A0A1M2VDF1_TRAPU</name>
<dbReference type="PROSITE" id="PS50198">
    <property type="entry name" value="PPIC_PPIASE_2"/>
    <property type="match status" value="1"/>
</dbReference>
<keyword evidence="2 4" id="KW-0697">Rotamase</keyword>
<evidence type="ECO:0000259" key="6">
    <source>
        <dbReference type="PROSITE" id="PS50020"/>
    </source>
</evidence>
<evidence type="ECO:0000256" key="5">
    <source>
        <dbReference type="RuleBase" id="RU363014"/>
    </source>
</evidence>